<sequence length="724" mass="78821">MTAFSSSSPSCVASITRVVPPLVELVGECGGVTAKKALVVLGSLATLLKGREAVVATGGITVLMEATKTGPTTGREFAVHVLLQLATESPHIQGLLVGEGAIPPLVAIRNCFASGDAAGLLAGTTVLELIHASGNREKIIWVRSLEVDLEKQKVVVVGDNITPFEVLISVLKSLYQFVSEEAKLPTSYPLENSEIEKVPLLTSIEAAAAAAYPLSTSGRWIVDAGSGKRVKLACVNWPSHLEPMVAEGLSKRPLDEISKAIGTMGFNCVRFTWPTFLATNHSLANLTVRQSFERLSALNSTDISLIERHNPALIDLPLIEAYQAVVSNLGDNNVMVILDNHISKPGWCCKKTDGNGFFGDTYFDPNVWLEGLHNMATLFRSHKNVIGMSLRNELRGPRQNVEDWFKYMEMGAEAVHAANKDVLVILSGLSFDIDLGFLSTRQVKVSFSSKLVFEVHWYSFSDGQAWGNGNPNDVCGRISGSVTNKAGFLLDRQFPLFLSEFGIDQRGVNERDNRYFSCALAYAADKDLDWALWTLQGSYYLREGVVELEETYGLLSLNWATVRNPTQLQRVRAIQQPFRGPGFSDVPPYKIIFHPLTGHCVTLDSSRRLTLAIGPCSQRWNFNDDQTLSLTTGSTSSCITAVGLGMPVALAECHRVTSSKWALLSSSHMHVSTKVAGGNATVCLDVGRDGRSLITNPCRCLGGDARCDPEGQWFKLVTSSRLIN</sequence>
<dbReference type="SUPFAM" id="SSF48371">
    <property type="entry name" value="ARM repeat"/>
    <property type="match status" value="1"/>
</dbReference>
<evidence type="ECO:0000256" key="1">
    <source>
        <dbReference type="ARBA" id="ARBA00005641"/>
    </source>
</evidence>
<evidence type="ECO:0000313" key="6">
    <source>
        <dbReference type="Proteomes" id="UP000734854"/>
    </source>
</evidence>
<dbReference type="InterPro" id="IPR011989">
    <property type="entry name" value="ARM-like"/>
</dbReference>
<dbReference type="PANTHER" id="PTHR31263:SF44">
    <property type="entry name" value="OS04G0481200 PROTEIN"/>
    <property type="match status" value="1"/>
</dbReference>
<comment type="caution">
    <text evidence="5">The sequence shown here is derived from an EMBL/GenBank/DDBJ whole genome shotgun (WGS) entry which is preliminary data.</text>
</comment>
<gene>
    <name evidence="5" type="ORF">ZIOFF_063466</name>
</gene>
<reference evidence="5 6" key="1">
    <citation type="submission" date="2020-08" db="EMBL/GenBank/DDBJ databases">
        <title>Plant Genome Project.</title>
        <authorList>
            <person name="Zhang R.-G."/>
        </authorList>
    </citation>
    <scope>NUCLEOTIDE SEQUENCE [LARGE SCALE GENOMIC DNA]</scope>
    <source>
        <tissue evidence="5">Rhizome</tissue>
    </source>
</reference>
<dbReference type="Gene3D" id="2.80.10.50">
    <property type="match status" value="1"/>
</dbReference>
<dbReference type="GO" id="GO:0004553">
    <property type="term" value="F:hydrolase activity, hydrolyzing O-glycosyl compounds"/>
    <property type="evidence" value="ECO:0007669"/>
    <property type="project" value="InterPro"/>
</dbReference>
<evidence type="ECO:0000313" key="5">
    <source>
        <dbReference type="EMBL" id="KAG6479989.1"/>
    </source>
</evidence>
<proteinExistence type="inferred from homology"/>
<dbReference type="PROSITE" id="PS50231">
    <property type="entry name" value="RICIN_B_LECTIN"/>
    <property type="match status" value="1"/>
</dbReference>
<feature type="domain" description="Glycoside hydrolase family 5" evidence="4">
    <location>
        <begin position="256"/>
        <end position="536"/>
    </location>
</feature>
<dbReference type="AlphaFoldDB" id="A0A8J5FB94"/>
<dbReference type="Gene3D" id="3.20.20.80">
    <property type="entry name" value="Glycosidases"/>
    <property type="match status" value="1"/>
</dbReference>
<dbReference type="Pfam" id="PF00150">
    <property type="entry name" value="Cellulase"/>
    <property type="match status" value="1"/>
</dbReference>
<dbReference type="PANTHER" id="PTHR31263">
    <property type="entry name" value="CELLULASE FAMILY PROTEIN (AFU_ORTHOLOGUE AFUA_5G14560)"/>
    <property type="match status" value="1"/>
</dbReference>
<dbReference type="SUPFAM" id="SSF50370">
    <property type="entry name" value="Ricin B-like lectins"/>
    <property type="match status" value="1"/>
</dbReference>
<keyword evidence="2" id="KW-0378">Hydrolase</keyword>
<evidence type="ECO:0000256" key="2">
    <source>
        <dbReference type="ARBA" id="ARBA00022801"/>
    </source>
</evidence>
<dbReference type="InterPro" id="IPR035992">
    <property type="entry name" value="Ricin_B-like_lectins"/>
</dbReference>
<evidence type="ECO:0000259" key="4">
    <source>
        <dbReference type="Pfam" id="PF00150"/>
    </source>
</evidence>
<name>A0A8J5FB94_ZINOF</name>
<dbReference type="GO" id="GO:0000272">
    <property type="term" value="P:polysaccharide catabolic process"/>
    <property type="evidence" value="ECO:0007669"/>
    <property type="project" value="InterPro"/>
</dbReference>
<dbReference type="Proteomes" id="UP000734854">
    <property type="component" value="Unassembled WGS sequence"/>
</dbReference>
<dbReference type="SUPFAM" id="SSF51445">
    <property type="entry name" value="(Trans)glycosidases"/>
    <property type="match status" value="1"/>
</dbReference>
<dbReference type="EMBL" id="JACMSC010000017">
    <property type="protein sequence ID" value="KAG6479989.1"/>
    <property type="molecule type" value="Genomic_DNA"/>
</dbReference>
<dbReference type="Gene3D" id="1.25.10.10">
    <property type="entry name" value="Leucine-rich Repeat Variant"/>
    <property type="match status" value="1"/>
</dbReference>
<keyword evidence="6" id="KW-1185">Reference proteome</keyword>
<dbReference type="InterPro" id="IPR017853">
    <property type="entry name" value="GH"/>
</dbReference>
<protein>
    <recommendedName>
        <fullName evidence="4">Glycoside hydrolase family 5 domain-containing protein</fullName>
    </recommendedName>
</protein>
<comment type="similarity">
    <text evidence="1">Belongs to the glycosyl hydrolase 5 (cellulase A) family.</text>
</comment>
<keyword evidence="3" id="KW-0326">Glycosidase</keyword>
<evidence type="ECO:0000256" key="3">
    <source>
        <dbReference type="ARBA" id="ARBA00023295"/>
    </source>
</evidence>
<dbReference type="InterPro" id="IPR001547">
    <property type="entry name" value="Glyco_hydro_5"/>
</dbReference>
<organism evidence="5 6">
    <name type="scientific">Zingiber officinale</name>
    <name type="common">Ginger</name>
    <name type="synonym">Amomum zingiber</name>
    <dbReference type="NCBI Taxonomy" id="94328"/>
    <lineage>
        <taxon>Eukaryota</taxon>
        <taxon>Viridiplantae</taxon>
        <taxon>Streptophyta</taxon>
        <taxon>Embryophyta</taxon>
        <taxon>Tracheophyta</taxon>
        <taxon>Spermatophyta</taxon>
        <taxon>Magnoliopsida</taxon>
        <taxon>Liliopsida</taxon>
        <taxon>Zingiberales</taxon>
        <taxon>Zingiberaceae</taxon>
        <taxon>Zingiber</taxon>
    </lineage>
</organism>
<accession>A0A8J5FB94</accession>
<dbReference type="InterPro" id="IPR016024">
    <property type="entry name" value="ARM-type_fold"/>
</dbReference>